<accession>A0A392TKP9</accession>
<proteinExistence type="predicted"/>
<dbReference type="Proteomes" id="UP000265520">
    <property type="component" value="Unassembled WGS sequence"/>
</dbReference>
<evidence type="ECO:0000313" key="2">
    <source>
        <dbReference type="Proteomes" id="UP000265520"/>
    </source>
</evidence>
<evidence type="ECO:0000313" key="1">
    <source>
        <dbReference type="EMBL" id="MCI60716.1"/>
    </source>
</evidence>
<reference evidence="1 2" key="1">
    <citation type="journal article" date="2018" name="Front. Plant Sci.">
        <title>Red Clover (Trifolium pratense) and Zigzag Clover (T. medium) - A Picture of Genomic Similarities and Differences.</title>
        <authorList>
            <person name="Dluhosova J."/>
            <person name="Istvanek J."/>
            <person name="Nedelnik J."/>
            <person name="Repkova J."/>
        </authorList>
    </citation>
    <scope>NUCLEOTIDE SEQUENCE [LARGE SCALE GENOMIC DNA]</scope>
    <source>
        <strain evidence="2">cv. 10/8</strain>
        <tissue evidence="1">Leaf</tissue>
    </source>
</reference>
<sequence>MGGGLCTYRCSDAQVSVSVKQGFSE</sequence>
<keyword evidence="2" id="KW-1185">Reference proteome</keyword>
<feature type="non-terminal residue" evidence="1">
    <location>
        <position position="25"/>
    </location>
</feature>
<dbReference type="EMBL" id="LXQA010586822">
    <property type="protein sequence ID" value="MCI60716.1"/>
    <property type="molecule type" value="Genomic_DNA"/>
</dbReference>
<name>A0A392TKP9_9FABA</name>
<comment type="caution">
    <text evidence="1">The sequence shown here is derived from an EMBL/GenBank/DDBJ whole genome shotgun (WGS) entry which is preliminary data.</text>
</comment>
<protein>
    <submittedName>
        <fullName evidence="1">Uncharacterized protein</fullName>
    </submittedName>
</protein>
<organism evidence="1 2">
    <name type="scientific">Trifolium medium</name>
    <dbReference type="NCBI Taxonomy" id="97028"/>
    <lineage>
        <taxon>Eukaryota</taxon>
        <taxon>Viridiplantae</taxon>
        <taxon>Streptophyta</taxon>
        <taxon>Embryophyta</taxon>
        <taxon>Tracheophyta</taxon>
        <taxon>Spermatophyta</taxon>
        <taxon>Magnoliopsida</taxon>
        <taxon>eudicotyledons</taxon>
        <taxon>Gunneridae</taxon>
        <taxon>Pentapetalae</taxon>
        <taxon>rosids</taxon>
        <taxon>fabids</taxon>
        <taxon>Fabales</taxon>
        <taxon>Fabaceae</taxon>
        <taxon>Papilionoideae</taxon>
        <taxon>50 kb inversion clade</taxon>
        <taxon>NPAAA clade</taxon>
        <taxon>Hologalegina</taxon>
        <taxon>IRL clade</taxon>
        <taxon>Trifolieae</taxon>
        <taxon>Trifolium</taxon>
    </lineage>
</organism>
<dbReference type="AlphaFoldDB" id="A0A392TKP9"/>